<reference evidence="1 2" key="1">
    <citation type="submission" date="2021-02" db="EMBL/GenBank/DDBJ databases">
        <title>Porcisia hertigi Genome sequencing and assembly.</title>
        <authorList>
            <person name="Almutairi H."/>
            <person name="Gatherer D."/>
        </authorList>
    </citation>
    <scope>NUCLEOTIDE SEQUENCE [LARGE SCALE GENOMIC DNA]</scope>
    <source>
        <strain evidence="1 2">C119</strain>
    </source>
</reference>
<name>A0A836ID15_9TRYP</name>
<dbReference type="GeneID" id="94290765"/>
<evidence type="ECO:0000313" key="1">
    <source>
        <dbReference type="EMBL" id="KAG5502937.1"/>
    </source>
</evidence>
<dbReference type="EMBL" id="JAFJZO010000025">
    <property type="protein sequence ID" value="KAG5502937.1"/>
    <property type="molecule type" value="Genomic_DNA"/>
</dbReference>
<dbReference type="AlphaFoldDB" id="A0A836ID15"/>
<proteinExistence type="predicted"/>
<protein>
    <submittedName>
        <fullName evidence="1">Uncharacterized protein</fullName>
    </submittedName>
</protein>
<evidence type="ECO:0000313" key="2">
    <source>
        <dbReference type="Proteomes" id="UP000674318"/>
    </source>
</evidence>
<dbReference type="KEGG" id="phet:94290765"/>
<gene>
    <name evidence="1" type="ORF">JKF63_04710</name>
</gene>
<keyword evidence="2" id="KW-1185">Reference proteome</keyword>
<comment type="caution">
    <text evidence="1">The sequence shown here is derived from an EMBL/GenBank/DDBJ whole genome shotgun (WGS) entry which is preliminary data.</text>
</comment>
<organism evidence="1 2">
    <name type="scientific">Porcisia hertigi</name>
    <dbReference type="NCBI Taxonomy" id="2761500"/>
    <lineage>
        <taxon>Eukaryota</taxon>
        <taxon>Discoba</taxon>
        <taxon>Euglenozoa</taxon>
        <taxon>Kinetoplastea</taxon>
        <taxon>Metakinetoplastina</taxon>
        <taxon>Trypanosomatida</taxon>
        <taxon>Trypanosomatidae</taxon>
        <taxon>Leishmaniinae</taxon>
        <taxon>Porcisia</taxon>
    </lineage>
</organism>
<accession>A0A836ID15</accession>
<dbReference type="RefSeq" id="XP_067756709.1">
    <property type="nucleotide sequence ID" value="XM_067900688.1"/>
</dbReference>
<dbReference type="Proteomes" id="UP000674318">
    <property type="component" value="Unassembled WGS sequence"/>
</dbReference>
<sequence length="176" mass="19595">MARSGSAARRPRSAEQTARLLLSNAFRHDTWECAAARKQVRSHGGAVHTLRLSFRELSNQRVAASDVEAVNLSLFDPDRKMFVGATYQLEAHDMARPLAVQVAPTQLLVVETVVQDARPPAPLEEYRVTRWGYCPVEEIRNGAISVALRPGSAHLLLVEKARGLWQVCPRPRVTLH</sequence>